<dbReference type="AlphaFoldDB" id="A0A645BMB6"/>
<protein>
    <submittedName>
        <fullName evidence="2">Uncharacterized protein</fullName>
    </submittedName>
</protein>
<proteinExistence type="predicted"/>
<reference evidence="2" key="1">
    <citation type="submission" date="2019-08" db="EMBL/GenBank/DDBJ databases">
        <authorList>
            <person name="Kucharzyk K."/>
            <person name="Murdoch R.W."/>
            <person name="Higgins S."/>
            <person name="Loffler F."/>
        </authorList>
    </citation>
    <scope>NUCLEOTIDE SEQUENCE</scope>
</reference>
<sequence>MHECSELTAQLIVARNEAQMALDKLDGLSTENNALSRQLDEERAKRLASSRDATVHASSIKALNRTNVARIVDRMNDIAQLLSHYARSSEEVMDKLISCSEPD</sequence>
<gene>
    <name evidence="2" type="ORF">SDC9_113529</name>
</gene>
<evidence type="ECO:0000256" key="1">
    <source>
        <dbReference type="SAM" id="Coils"/>
    </source>
</evidence>
<evidence type="ECO:0000313" key="2">
    <source>
        <dbReference type="EMBL" id="MPM66619.1"/>
    </source>
</evidence>
<dbReference type="EMBL" id="VSSQ01021197">
    <property type="protein sequence ID" value="MPM66619.1"/>
    <property type="molecule type" value="Genomic_DNA"/>
</dbReference>
<keyword evidence="1" id="KW-0175">Coiled coil</keyword>
<organism evidence="2">
    <name type="scientific">bioreactor metagenome</name>
    <dbReference type="NCBI Taxonomy" id="1076179"/>
    <lineage>
        <taxon>unclassified sequences</taxon>
        <taxon>metagenomes</taxon>
        <taxon>ecological metagenomes</taxon>
    </lineage>
</organism>
<comment type="caution">
    <text evidence="2">The sequence shown here is derived from an EMBL/GenBank/DDBJ whole genome shotgun (WGS) entry which is preliminary data.</text>
</comment>
<name>A0A645BMB6_9ZZZZ</name>
<feature type="coiled-coil region" evidence="1">
    <location>
        <begin position="18"/>
        <end position="45"/>
    </location>
</feature>
<accession>A0A645BMB6</accession>